<organism evidence="1 2">
    <name type="scientific">Dyadobacter fanqingshengii</name>
    <dbReference type="NCBI Taxonomy" id="2906443"/>
    <lineage>
        <taxon>Bacteria</taxon>
        <taxon>Pseudomonadati</taxon>
        <taxon>Bacteroidota</taxon>
        <taxon>Cytophagia</taxon>
        <taxon>Cytophagales</taxon>
        <taxon>Spirosomataceae</taxon>
        <taxon>Dyadobacter</taxon>
    </lineage>
</organism>
<evidence type="ECO:0000313" key="2">
    <source>
        <dbReference type="Proteomes" id="UP001139700"/>
    </source>
</evidence>
<accession>A0A9X1PE72</accession>
<dbReference type="EMBL" id="JAJTTA010000006">
    <property type="protein sequence ID" value="MCF0043361.1"/>
    <property type="molecule type" value="Genomic_DNA"/>
</dbReference>
<comment type="caution">
    <text evidence="1">The sequence shown here is derived from an EMBL/GenBank/DDBJ whole genome shotgun (WGS) entry which is preliminary data.</text>
</comment>
<reference evidence="1" key="1">
    <citation type="submission" date="2021-12" db="EMBL/GenBank/DDBJ databases">
        <title>Novel species in genus Dyadobacter.</title>
        <authorList>
            <person name="Ma C."/>
        </authorList>
    </citation>
    <scope>NUCLEOTIDE SEQUENCE</scope>
    <source>
        <strain evidence="1">CY399</strain>
    </source>
</reference>
<protein>
    <recommendedName>
        <fullName evidence="3">Outer membrane protein beta-barrel domain-containing protein</fullName>
    </recommendedName>
</protein>
<dbReference type="AlphaFoldDB" id="A0A9X1PE72"/>
<proteinExistence type="predicted"/>
<evidence type="ECO:0000313" key="1">
    <source>
        <dbReference type="EMBL" id="MCF0043361.1"/>
    </source>
</evidence>
<name>A0A9X1PE72_9BACT</name>
<sequence length="490" mass="54364">MKTNKFEDTIRRKLESIEPDFQEKDWAKMQDYMQSQSPPSFWQQHSSWIGYAAAASVSTVMAFMYVSQRTQNNHLTADVKKLQHQIEAIKNTPALAQKSDTVYLIKKGDGSGELVALSETDNSEADSHVEVTSNSAIASRKIFVNEDATESAVDKPGDNQLNKPSTSAFNKSEQLAKNSSQPVSTTIVPPFTVDGDGSGIAVNNDDFGQNTAGAERFAMPSNIELNFQQPVDIHNSSFGVNKMKYNLANRISKRQYQQALLASNIQKSASPVSGKKTEQVAQAETVIPKLNLKVPYRFGVGIATDGVGRTKSITGEVLIAKKFSISAGISWLKVKPMEFFNEKLFREKNRRDFKGTHPGEVPLAFQVYNIKVDPTVVQIPLTVAFRNNIKDNWAYYAGASTNITVSAKEKISFDCKAPNYEYFSQRFEAKADVPVINSVNFSMGLEKTWYPIVVQAEGYLYTYFNQLTPLSQSAGPGVKVKLMYQIGGKM</sequence>
<dbReference type="RefSeq" id="WP_234616116.1">
    <property type="nucleotide sequence ID" value="NZ_CP098806.1"/>
</dbReference>
<keyword evidence="2" id="KW-1185">Reference proteome</keyword>
<dbReference type="Proteomes" id="UP001139700">
    <property type="component" value="Unassembled WGS sequence"/>
</dbReference>
<evidence type="ECO:0008006" key="3">
    <source>
        <dbReference type="Google" id="ProtNLM"/>
    </source>
</evidence>
<gene>
    <name evidence="1" type="ORF">LXM24_24865</name>
</gene>